<sequence length="249" mass="28820">SQKPAEVKGYVRLYGMKFCPFTHRIRLILSYKNIPHDTININIRNKPKWYLEIHPEGKVPALVDADGKVIVDSLVIANYLDEKYAQPPLYHEKTKARDLELLDHYSKLVSIFSNCIHGNDNRSLSEIVAEFSSLLVEFEEELKARGTVYFGDNIANGIEQKNVDSIFLILGTQPGMLDVLMWPWVERRKSLSLIYDEPTNFNDGNFSHLMKWMQEMKAQPFVQENECSYEKFAQLVKDLKTGNVDFDKL</sequence>
<dbReference type="InterPro" id="IPR005442">
    <property type="entry name" value="GST_omega"/>
</dbReference>
<dbReference type="InterPro" id="IPR040079">
    <property type="entry name" value="Glutathione_S-Trfase"/>
</dbReference>
<dbReference type="Proteomes" id="UP000752696">
    <property type="component" value="Unassembled WGS sequence"/>
</dbReference>
<dbReference type="OrthoDB" id="4951845at2759"/>
<dbReference type="InterPro" id="IPR004045">
    <property type="entry name" value="Glutathione_S-Trfase_N"/>
</dbReference>
<accession>A0A6V7HDM0</accession>
<comment type="caution">
    <text evidence="5">The sequence shown here is derived from an EMBL/GenBank/DDBJ whole genome shotgun (WGS) entry which is preliminary data.</text>
</comment>
<comment type="similarity">
    <text evidence="1">Belongs to the GST superfamily. Omega family.</text>
</comment>
<feature type="non-terminal residue" evidence="5">
    <location>
        <position position="249"/>
    </location>
</feature>
<organism evidence="5 6">
    <name type="scientific">Heterotrigona itama</name>
    <dbReference type="NCBI Taxonomy" id="395501"/>
    <lineage>
        <taxon>Eukaryota</taxon>
        <taxon>Metazoa</taxon>
        <taxon>Ecdysozoa</taxon>
        <taxon>Arthropoda</taxon>
        <taxon>Hexapoda</taxon>
        <taxon>Insecta</taxon>
        <taxon>Pterygota</taxon>
        <taxon>Neoptera</taxon>
        <taxon>Endopterygota</taxon>
        <taxon>Hymenoptera</taxon>
        <taxon>Apocrita</taxon>
        <taxon>Aculeata</taxon>
        <taxon>Apoidea</taxon>
        <taxon>Anthophila</taxon>
        <taxon>Apidae</taxon>
        <taxon>Heterotrigona</taxon>
    </lineage>
</organism>
<dbReference type="InterPro" id="IPR010987">
    <property type="entry name" value="Glutathione-S-Trfase_C-like"/>
</dbReference>
<dbReference type="GO" id="GO:0004364">
    <property type="term" value="F:glutathione transferase activity"/>
    <property type="evidence" value="ECO:0007669"/>
    <property type="project" value="InterPro"/>
</dbReference>
<dbReference type="SUPFAM" id="SSF47616">
    <property type="entry name" value="GST C-terminal domain-like"/>
    <property type="match status" value="1"/>
</dbReference>
<dbReference type="Gene3D" id="3.40.30.10">
    <property type="entry name" value="Glutaredoxin"/>
    <property type="match status" value="1"/>
</dbReference>
<keyword evidence="2" id="KW-0560">Oxidoreductase</keyword>
<feature type="domain" description="GST C-terminal" evidence="4">
    <location>
        <begin position="91"/>
        <end position="239"/>
    </location>
</feature>
<evidence type="ECO:0000313" key="6">
    <source>
        <dbReference type="Proteomes" id="UP000752696"/>
    </source>
</evidence>
<name>A0A6V7HDM0_9HYME</name>
<dbReference type="Gene3D" id="1.20.1050.10">
    <property type="match status" value="1"/>
</dbReference>
<proteinExistence type="inferred from homology"/>
<evidence type="ECO:0000256" key="2">
    <source>
        <dbReference type="ARBA" id="ARBA00023002"/>
    </source>
</evidence>
<evidence type="ECO:0000259" key="3">
    <source>
        <dbReference type="PROSITE" id="PS50404"/>
    </source>
</evidence>
<dbReference type="SUPFAM" id="SSF52833">
    <property type="entry name" value="Thioredoxin-like"/>
    <property type="match status" value="1"/>
</dbReference>
<gene>
    <name evidence="5" type="ORF">MHI_LOCUS771235</name>
</gene>
<dbReference type="InterPro" id="IPR036249">
    <property type="entry name" value="Thioredoxin-like_sf"/>
</dbReference>
<dbReference type="PANTHER" id="PTHR43968:SF6">
    <property type="entry name" value="GLUTATHIONE S-TRANSFERASE OMEGA"/>
    <property type="match status" value="1"/>
</dbReference>
<dbReference type="Pfam" id="PF13417">
    <property type="entry name" value="GST_N_3"/>
    <property type="match status" value="1"/>
</dbReference>
<dbReference type="FunFam" id="3.40.30.10:FF:000123">
    <property type="entry name" value="Glutathione transferase o1"/>
    <property type="match status" value="1"/>
</dbReference>
<keyword evidence="6" id="KW-1185">Reference proteome</keyword>
<evidence type="ECO:0000313" key="5">
    <source>
        <dbReference type="EMBL" id="CAD1478038.1"/>
    </source>
</evidence>
<dbReference type="GO" id="GO:0045174">
    <property type="term" value="F:glutathione dehydrogenase (ascorbate) activity"/>
    <property type="evidence" value="ECO:0007669"/>
    <property type="project" value="TreeGrafter"/>
</dbReference>
<dbReference type="PANTHER" id="PTHR43968">
    <property type="match status" value="1"/>
</dbReference>
<protein>
    <recommendedName>
        <fullName evidence="7">Glutathione transferase</fullName>
    </recommendedName>
</protein>
<evidence type="ECO:0000259" key="4">
    <source>
        <dbReference type="PROSITE" id="PS50405"/>
    </source>
</evidence>
<dbReference type="GO" id="GO:0006749">
    <property type="term" value="P:glutathione metabolic process"/>
    <property type="evidence" value="ECO:0007669"/>
    <property type="project" value="TreeGrafter"/>
</dbReference>
<dbReference type="PROSITE" id="PS50405">
    <property type="entry name" value="GST_CTER"/>
    <property type="match status" value="1"/>
</dbReference>
<dbReference type="InterPro" id="IPR036282">
    <property type="entry name" value="Glutathione-S-Trfase_C_sf"/>
</dbReference>
<reference evidence="5" key="1">
    <citation type="submission" date="2020-07" db="EMBL/GenBank/DDBJ databases">
        <authorList>
            <person name="Nazaruddin N."/>
        </authorList>
    </citation>
    <scope>NUCLEOTIDE SEQUENCE</scope>
</reference>
<dbReference type="PROSITE" id="PS50404">
    <property type="entry name" value="GST_NTER"/>
    <property type="match status" value="1"/>
</dbReference>
<feature type="domain" description="GST N-terminal" evidence="3">
    <location>
        <begin position="9"/>
        <end position="88"/>
    </location>
</feature>
<dbReference type="GO" id="GO:0005737">
    <property type="term" value="C:cytoplasm"/>
    <property type="evidence" value="ECO:0007669"/>
    <property type="project" value="InterPro"/>
</dbReference>
<dbReference type="EMBL" id="CAJDYZ010010452">
    <property type="protein sequence ID" value="CAD1478038.1"/>
    <property type="molecule type" value="Genomic_DNA"/>
</dbReference>
<evidence type="ECO:0000256" key="1">
    <source>
        <dbReference type="ARBA" id="ARBA00011067"/>
    </source>
</evidence>
<dbReference type="AlphaFoldDB" id="A0A6V7HDM0"/>
<dbReference type="SFLD" id="SFLDS00019">
    <property type="entry name" value="Glutathione_Transferase_(cytos"/>
    <property type="match status" value="1"/>
</dbReference>
<dbReference type="SFLD" id="SFLDG00358">
    <property type="entry name" value="Main_(cytGST)"/>
    <property type="match status" value="1"/>
</dbReference>
<dbReference type="InterPro" id="IPR050983">
    <property type="entry name" value="GST_Omega/HSP26"/>
</dbReference>
<dbReference type="PRINTS" id="PR01625">
    <property type="entry name" value="GSTRNSFRASEO"/>
</dbReference>
<evidence type="ECO:0008006" key="7">
    <source>
        <dbReference type="Google" id="ProtNLM"/>
    </source>
</evidence>